<dbReference type="AlphaFoldDB" id="A0A811GC74"/>
<comment type="similarity">
    <text evidence="2 10">Belongs to the GSP K family.</text>
</comment>
<dbReference type="PIRSF" id="PIRSF002786">
    <property type="entry name" value="XcpX"/>
    <property type="match status" value="1"/>
</dbReference>
<dbReference type="PANTHER" id="PTHR38831:SF1">
    <property type="entry name" value="TYPE II SECRETION SYSTEM PROTEIN K-RELATED"/>
    <property type="match status" value="1"/>
</dbReference>
<dbReference type="Pfam" id="PF03934">
    <property type="entry name" value="T2SSK"/>
    <property type="match status" value="1"/>
</dbReference>
<dbReference type="Gene3D" id="1.10.40.60">
    <property type="entry name" value="EpsJ-like"/>
    <property type="match status" value="2"/>
</dbReference>
<proteinExistence type="inferred from homology"/>
<evidence type="ECO:0000259" key="11">
    <source>
        <dbReference type="Pfam" id="PF03934"/>
    </source>
</evidence>
<accession>A0A811GC74</accession>
<keyword evidence="4 10" id="KW-1003">Cell membrane</keyword>
<dbReference type="InterPro" id="IPR038072">
    <property type="entry name" value="GspK_central_sf"/>
</dbReference>
<dbReference type="PANTHER" id="PTHR38831">
    <property type="entry name" value="TYPE II SECRETION SYSTEM PROTEIN K"/>
    <property type="match status" value="1"/>
</dbReference>
<evidence type="ECO:0000256" key="10">
    <source>
        <dbReference type="PIRNR" id="PIRNR002786"/>
    </source>
</evidence>
<dbReference type="EMBL" id="CADDTS010000023">
    <property type="protein sequence ID" value="CAB1213231.1"/>
    <property type="molecule type" value="Genomic_DNA"/>
</dbReference>
<sequence length="325" mass="36258">MSRKQHQGIALITILVMVALATILAATIAKRQANTAENTAYLMRQNQSLLYAKSAEAFFSELLVDDAENAGEVDHLQENWAKPMPAFPVEDGYVSGVLQDESGKFNLNSLVNDDGTPNPLAKAWFEKLLLRVGLPEQLSEAVIDWQDADDETIGAMGAEASYYQGLPQGYLAPNKKFHSVEELKLVRGFEGKKYLQIADYVTAVPTSDSKVNINTAPAMVLVSLDPKLNINQVQQAIQQRQAKLEHFSNLNELWAIEPFSQVSDENRNAVNDLLGVQSNYFKAKIEVLLSERKRQFSTDLLRKDQTVSVIYRSMAPFNPLQQPTQ</sequence>
<comment type="subcellular location">
    <subcellularLocation>
        <location evidence="1 10">Cell inner membrane</location>
    </subcellularLocation>
</comment>
<evidence type="ECO:0000313" key="13">
    <source>
        <dbReference type="EMBL" id="CAB1213231.1"/>
    </source>
</evidence>
<dbReference type="RefSeq" id="WP_174559197.1">
    <property type="nucleotide sequence ID" value="NZ_CADDTS010000023.1"/>
</dbReference>
<dbReference type="SUPFAM" id="SSF54523">
    <property type="entry name" value="Pili subunits"/>
    <property type="match status" value="1"/>
</dbReference>
<dbReference type="Proteomes" id="UP000489961">
    <property type="component" value="Unassembled WGS sequence"/>
</dbReference>
<keyword evidence="7" id="KW-0653">Protein transport</keyword>
<keyword evidence="9 10" id="KW-0472">Membrane</keyword>
<evidence type="ECO:0000256" key="1">
    <source>
        <dbReference type="ARBA" id="ARBA00004533"/>
    </source>
</evidence>
<reference evidence="13 14" key="1">
    <citation type="submission" date="2020-02" db="EMBL/GenBank/DDBJ databases">
        <authorList>
            <person name="Chaudhuri R."/>
        </authorList>
    </citation>
    <scope>NUCLEOTIDE SEQUENCE [LARGE SCALE GENOMIC DNA]</scope>
    <source>
        <strain evidence="13">SFB21</strain>
    </source>
</reference>
<name>A0A811GC74_9GAMM</name>
<comment type="caution">
    <text evidence="13">The sequence shown here is derived from an EMBL/GenBank/DDBJ whole genome shotgun (WGS) entry which is preliminary data.</text>
</comment>
<evidence type="ECO:0000313" key="14">
    <source>
        <dbReference type="Proteomes" id="UP000489961"/>
    </source>
</evidence>
<dbReference type="InterPro" id="IPR049179">
    <property type="entry name" value="T2SSK_SAM-like_2nd"/>
</dbReference>
<feature type="domain" description="T2SS protein K first SAM-like" evidence="12">
    <location>
        <begin position="103"/>
        <end position="205"/>
    </location>
</feature>
<dbReference type="SUPFAM" id="SSF158544">
    <property type="entry name" value="GspK insert domain-like"/>
    <property type="match status" value="1"/>
</dbReference>
<evidence type="ECO:0000256" key="8">
    <source>
        <dbReference type="ARBA" id="ARBA00022989"/>
    </source>
</evidence>
<dbReference type="GO" id="GO:0005886">
    <property type="term" value="C:plasma membrane"/>
    <property type="evidence" value="ECO:0007669"/>
    <property type="project" value="UniProtKB-SubCell"/>
</dbReference>
<feature type="domain" description="T2SS protein K second SAM-like" evidence="11">
    <location>
        <begin position="211"/>
        <end position="275"/>
    </location>
</feature>
<evidence type="ECO:0000256" key="2">
    <source>
        <dbReference type="ARBA" id="ARBA00007246"/>
    </source>
</evidence>
<dbReference type="InterPro" id="IPR005628">
    <property type="entry name" value="GspK"/>
</dbReference>
<organism evidence="13 14">
    <name type="scientific">Acinetobacter bouvetii</name>
    <dbReference type="NCBI Taxonomy" id="202951"/>
    <lineage>
        <taxon>Bacteria</taxon>
        <taxon>Pseudomonadati</taxon>
        <taxon>Pseudomonadota</taxon>
        <taxon>Gammaproteobacteria</taxon>
        <taxon>Moraxellales</taxon>
        <taxon>Moraxellaceae</taxon>
        <taxon>Acinetobacter</taxon>
    </lineage>
</organism>
<dbReference type="Gene3D" id="3.30.1300.30">
    <property type="entry name" value="GSPII I/J protein-like"/>
    <property type="match status" value="1"/>
</dbReference>
<keyword evidence="8" id="KW-1133">Transmembrane helix</keyword>
<evidence type="ECO:0000259" key="12">
    <source>
        <dbReference type="Pfam" id="PF21687"/>
    </source>
</evidence>
<evidence type="ECO:0000256" key="5">
    <source>
        <dbReference type="ARBA" id="ARBA00022519"/>
    </source>
</evidence>
<protein>
    <recommendedName>
        <fullName evidence="10">Type II secretion system protein K</fullName>
    </recommendedName>
</protein>
<evidence type="ECO:0000256" key="3">
    <source>
        <dbReference type="ARBA" id="ARBA00022448"/>
    </source>
</evidence>
<keyword evidence="3 10" id="KW-0813">Transport</keyword>
<evidence type="ECO:0000256" key="7">
    <source>
        <dbReference type="ARBA" id="ARBA00022927"/>
    </source>
</evidence>
<keyword evidence="5 10" id="KW-0997">Cell inner membrane</keyword>
<dbReference type="InterPro" id="IPR049031">
    <property type="entry name" value="T2SSK_SAM-like_1st"/>
</dbReference>
<keyword evidence="6" id="KW-0812">Transmembrane</keyword>
<evidence type="ECO:0000256" key="6">
    <source>
        <dbReference type="ARBA" id="ARBA00022692"/>
    </source>
</evidence>
<evidence type="ECO:0000256" key="4">
    <source>
        <dbReference type="ARBA" id="ARBA00022475"/>
    </source>
</evidence>
<evidence type="ECO:0000256" key="9">
    <source>
        <dbReference type="ARBA" id="ARBA00023136"/>
    </source>
</evidence>
<dbReference type="GO" id="GO:0009306">
    <property type="term" value="P:protein secretion"/>
    <property type="evidence" value="ECO:0007669"/>
    <property type="project" value="InterPro"/>
</dbReference>
<gene>
    <name evidence="13" type="primary">gspK</name>
    <name evidence="13" type="ORF">SFB21_1264</name>
</gene>
<dbReference type="InterPro" id="IPR045584">
    <property type="entry name" value="Pilin-like"/>
</dbReference>
<dbReference type="Pfam" id="PF21687">
    <property type="entry name" value="T2SSK_1st"/>
    <property type="match status" value="1"/>
</dbReference>
<dbReference type="NCBIfam" id="NF037980">
    <property type="entry name" value="T2SS_GspK"/>
    <property type="match status" value="1"/>
</dbReference>